<sequence length="77" mass="8373">ELHSVPLPIAGLLSDQSAEQVNQSLLTLHDKLPLIGFTGGFNPFLTLSFLALPVIPDIKMTTTGLFDVKSFQHISLQ</sequence>
<dbReference type="EMBL" id="JARKHX010000298">
    <property type="protein sequence ID" value="MDF4196457.1"/>
    <property type="molecule type" value="Genomic_DNA"/>
</dbReference>
<dbReference type="AlphaFoldDB" id="A0AAP3YIN6"/>
<protein>
    <submittedName>
        <fullName evidence="3">Adenine deaminase C-terminal domain-containing protein</fullName>
    </submittedName>
</protein>
<gene>
    <name evidence="3" type="ORF">PV946_22370</name>
</gene>
<accession>A0AAP3YIN6</accession>
<name>A0AAP3YIN6_BACAM</name>
<evidence type="ECO:0000256" key="1">
    <source>
        <dbReference type="SAM" id="Phobius"/>
    </source>
</evidence>
<feature type="non-terminal residue" evidence="3">
    <location>
        <position position="1"/>
    </location>
</feature>
<dbReference type="RefSeq" id="WP_276351938.1">
    <property type="nucleotide sequence ID" value="NZ_JARKHX010000298.1"/>
</dbReference>
<organism evidence="3 4">
    <name type="scientific">Bacillus amyloliquefaciens</name>
    <name type="common">Bacillus velezensis</name>
    <dbReference type="NCBI Taxonomy" id="1390"/>
    <lineage>
        <taxon>Bacteria</taxon>
        <taxon>Bacillati</taxon>
        <taxon>Bacillota</taxon>
        <taxon>Bacilli</taxon>
        <taxon>Bacillales</taxon>
        <taxon>Bacillaceae</taxon>
        <taxon>Bacillus</taxon>
        <taxon>Bacillus amyloliquefaciens group</taxon>
    </lineage>
</organism>
<reference evidence="3" key="1">
    <citation type="submission" date="2023-02" db="EMBL/GenBank/DDBJ databases">
        <title>Draft Whole-Genome Sequences of Bacillus Strains of Potential Probiotic for Poultry.</title>
        <authorList>
            <person name="Ma L.M."/>
            <person name="Lopez-Guerra N."/>
            <person name="Zhang G."/>
        </authorList>
    </citation>
    <scope>NUCLEOTIDE SEQUENCE</scope>
    <source>
        <strain evidence="3">OSU1013-24</strain>
    </source>
</reference>
<dbReference type="Pfam" id="PF13382">
    <property type="entry name" value="Adenine_deam_C"/>
    <property type="match status" value="1"/>
</dbReference>
<evidence type="ECO:0000313" key="3">
    <source>
        <dbReference type="EMBL" id="MDF4196457.1"/>
    </source>
</evidence>
<feature type="domain" description="Adenine deaminase C-terminal" evidence="2">
    <location>
        <begin position="2"/>
        <end position="72"/>
    </location>
</feature>
<evidence type="ECO:0000259" key="2">
    <source>
        <dbReference type="Pfam" id="PF13382"/>
    </source>
</evidence>
<evidence type="ECO:0000313" key="4">
    <source>
        <dbReference type="Proteomes" id="UP001222377"/>
    </source>
</evidence>
<keyword evidence="1" id="KW-1133">Transmembrane helix</keyword>
<keyword evidence="1" id="KW-0472">Membrane</keyword>
<dbReference type="Proteomes" id="UP001222377">
    <property type="component" value="Unassembled WGS sequence"/>
</dbReference>
<keyword evidence="1" id="KW-0812">Transmembrane</keyword>
<proteinExistence type="predicted"/>
<comment type="caution">
    <text evidence="3">The sequence shown here is derived from an EMBL/GenBank/DDBJ whole genome shotgun (WGS) entry which is preliminary data.</text>
</comment>
<dbReference type="InterPro" id="IPR026912">
    <property type="entry name" value="Adenine_deam_C"/>
</dbReference>
<feature type="transmembrane region" description="Helical" evidence="1">
    <location>
        <begin position="34"/>
        <end position="55"/>
    </location>
</feature>